<name>A0A0F5F0Q5_AVIPA</name>
<dbReference type="STRING" id="728.VY92_02280"/>
<accession>A0A0F5F0Q5</accession>
<organism evidence="1 3">
    <name type="scientific">Avibacterium paragallinarum</name>
    <name type="common">Haemophilus gallinarum</name>
    <dbReference type="NCBI Taxonomy" id="728"/>
    <lineage>
        <taxon>Bacteria</taxon>
        <taxon>Pseudomonadati</taxon>
        <taxon>Pseudomonadota</taxon>
        <taxon>Gammaproteobacteria</taxon>
        <taxon>Pasteurellales</taxon>
        <taxon>Pasteurellaceae</taxon>
        <taxon>Avibacterium</taxon>
    </lineage>
</organism>
<evidence type="ECO:0000313" key="2">
    <source>
        <dbReference type="EMBL" id="SUU98019.1"/>
    </source>
</evidence>
<proteinExistence type="predicted"/>
<dbReference type="OrthoDB" id="5681421at2"/>
<dbReference type="Proteomes" id="UP000254465">
    <property type="component" value="Unassembled WGS sequence"/>
</dbReference>
<reference evidence="3 4" key="1">
    <citation type="submission" date="2018-06" db="EMBL/GenBank/DDBJ databases">
        <authorList>
            <consortium name="Pathogen Informatics"/>
            <person name="Doyle S."/>
        </authorList>
    </citation>
    <scope>NUCLEOTIDE SEQUENCE [LARGE SCALE GENOMIC DNA]</scope>
    <source>
        <strain evidence="2 4">NCTC10926</strain>
        <strain evidence="1 3">NCTC11296</strain>
    </source>
</reference>
<dbReference type="eggNOG" id="ENOG5031KE4">
    <property type="taxonomic scope" value="Bacteria"/>
</dbReference>
<evidence type="ECO:0000313" key="4">
    <source>
        <dbReference type="Proteomes" id="UP000254620"/>
    </source>
</evidence>
<dbReference type="EMBL" id="UGHK01000002">
    <property type="protein sequence ID" value="STO72737.1"/>
    <property type="molecule type" value="Genomic_DNA"/>
</dbReference>
<dbReference type="RefSeq" id="WP_017805248.1">
    <property type="nucleotide sequence ID" value="NZ_LAEN01000005.1"/>
</dbReference>
<protein>
    <submittedName>
        <fullName evidence="1">Uncharacterized protein</fullName>
    </submittedName>
</protein>
<dbReference type="AlphaFoldDB" id="A0A0F5F0Q5"/>
<evidence type="ECO:0000313" key="3">
    <source>
        <dbReference type="Proteomes" id="UP000254465"/>
    </source>
</evidence>
<dbReference type="Proteomes" id="UP000254620">
    <property type="component" value="Unassembled WGS sequence"/>
</dbReference>
<evidence type="ECO:0000313" key="1">
    <source>
        <dbReference type="EMBL" id="STO72737.1"/>
    </source>
</evidence>
<sequence>MKCRIAKMALLDTAIAHYLEKRPLLRFMSLFDDNEPYPLLDVVELLSERIKGQEAEFKKLPSEGLEWAIAKNKNQLAKLFKAYKNELTQWEAPQ</sequence>
<gene>
    <name evidence="2" type="ORF">NCTC10926_01424</name>
    <name evidence="1" type="ORF">NCTC11296_02679</name>
</gene>
<dbReference type="EMBL" id="UFSW01000001">
    <property type="protein sequence ID" value="SUU98019.1"/>
    <property type="molecule type" value="Genomic_DNA"/>
</dbReference>